<evidence type="ECO:0000313" key="1">
    <source>
        <dbReference type="EMBL" id="TDZ67895.1"/>
    </source>
</evidence>
<organism evidence="1 2">
    <name type="scientific">Colletotrichum trifolii</name>
    <dbReference type="NCBI Taxonomy" id="5466"/>
    <lineage>
        <taxon>Eukaryota</taxon>
        <taxon>Fungi</taxon>
        <taxon>Dikarya</taxon>
        <taxon>Ascomycota</taxon>
        <taxon>Pezizomycotina</taxon>
        <taxon>Sordariomycetes</taxon>
        <taxon>Hypocreomycetidae</taxon>
        <taxon>Glomerellales</taxon>
        <taxon>Glomerellaceae</taxon>
        <taxon>Colletotrichum</taxon>
        <taxon>Colletotrichum orbiculare species complex</taxon>
    </lineage>
</organism>
<sequence length="460" mass="52647">MWDFECKVEYTDIPHNTASLSSLSLDGFDEVAAQNYFETCPQRRLAGDVLRKPPGVKRARSPPLNQLLKSDGLRKDRLDLPLKAESGSVKSGSGLYDGNIKQRSEREGLDLFLTWESVPFKEPRQLGIIEIQQMWKNVQRSREWNKKDGIARMEHLKRRHNEDDERRVGRPLQSVDRKCGDDSISEVFMFKTGGADWLKIKMRELASMQKRRKELLDLQICRYVMSTVQSRDDSPQVLEEYLLCVERGVVARFQRLNDDRAGVENSQRSARTLAIIISNLYRDLSQHLSHITDDNTVFSDVGGLAKNFVLSRFSSLADDNEVSPGLVDRYIARIAQALSDAAVRAIAPEQAPEGKKSLRQEFFLDPGCVNRVLLILLSGYTPVMFEYVERDTMEEIGWFRTSVTDGPGGGYWQYHLQSLHDVRKKETRKAIFRVSMENEVLGICLPSGYSLDWEQNMVDM</sequence>
<protein>
    <submittedName>
        <fullName evidence="1">Uncharacterized protein</fullName>
    </submittedName>
</protein>
<dbReference type="AlphaFoldDB" id="A0A4R8RR44"/>
<comment type="caution">
    <text evidence="1">The sequence shown here is derived from an EMBL/GenBank/DDBJ whole genome shotgun (WGS) entry which is preliminary data.</text>
</comment>
<reference evidence="1 2" key="1">
    <citation type="submission" date="2018-12" db="EMBL/GenBank/DDBJ databases">
        <title>Genome sequence and assembly of Colletotrichum trifolii.</title>
        <authorList>
            <person name="Gan P."/>
            <person name="Shirasu K."/>
        </authorList>
    </citation>
    <scope>NUCLEOTIDE SEQUENCE [LARGE SCALE GENOMIC DNA]</scope>
    <source>
        <strain evidence="1 2">543-2</strain>
    </source>
</reference>
<dbReference type="Proteomes" id="UP000295703">
    <property type="component" value="Unassembled WGS sequence"/>
</dbReference>
<gene>
    <name evidence="1" type="ORF">CTRI78_v002717</name>
</gene>
<dbReference type="EMBL" id="RYZW01000015">
    <property type="protein sequence ID" value="TDZ67895.1"/>
    <property type="molecule type" value="Genomic_DNA"/>
</dbReference>
<evidence type="ECO:0000313" key="2">
    <source>
        <dbReference type="Proteomes" id="UP000295703"/>
    </source>
</evidence>
<keyword evidence="2" id="KW-1185">Reference proteome</keyword>
<proteinExistence type="predicted"/>
<name>A0A4R8RR44_COLTR</name>
<accession>A0A4R8RR44</accession>